<keyword evidence="2" id="KW-1185">Reference proteome</keyword>
<gene>
    <name evidence="1" type="ORF">ASN18_0760</name>
</gene>
<name>A0ABR5SHR6_9BACT</name>
<accession>A0ABR5SHR6</accession>
<dbReference type="EMBL" id="LNQR01000029">
    <property type="protein sequence ID" value="KWT91770.1"/>
    <property type="molecule type" value="Genomic_DNA"/>
</dbReference>
<organism evidence="1 2">
    <name type="scientific">Candidatus Magnetominusculus xianensis</name>
    <dbReference type="NCBI Taxonomy" id="1748249"/>
    <lineage>
        <taxon>Bacteria</taxon>
        <taxon>Pseudomonadati</taxon>
        <taxon>Nitrospirota</taxon>
        <taxon>Nitrospiria</taxon>
        <taxon>Nitrospirales</taxon>
        <taxon>Nitrospiraceae</taxon>
        <taxon>Candidatus Magnetominusculus</taxon>
    </lineage>
</organism>
<dbReference type="Proteomes" id="UP000060487">
    <property type="component" value="Unassembled WGS sequence"/>
</dbReference>
<dbReference type="RefSeq" id="WP_085051287.1">
    <property type="nucleotide sequence ID" value="NZ_LNQR01000029.1"/>
</dbReference>
<comment type="caution">
    <text evidence="1">The sequence shown here is derived from an EMBL/GenBank/DDBJ whole genome shotgun (WGS) entry which is preliminary data.</text>
</comment>
<reference evidence="1 2" key="1">
    <citation type="submission" date="2015-11" db="EMBL/GenBank/DDBJ databases">
        <authorList>
            <person name="Lin W."/>
        </authorList>
    </citation>
    <scope>NUCLEOTIDE SEQUENCE [LARGE SCALE GENOMIC DNA]</scope>
    <source>
        <strain evidence="1 2">HCH-1</strain>
    </source>
</reference>
<evidence type="ECO:0000313" key="2">
    <source>
        <dbReference type="Proteomes" id="UP000060487"/>
    </source>
</evidence>
<proteinExistence type="predicted"/>
<sequence length="235" mass="26488">MKIDLTSFSIVVLAKAHNPTILNPDFLRINGIVDQSYTPFDVLCTTPAAHVFYKESLSVVAEFERLQFIDEDKVRIPYDSPIPYIAIKYMDVLPHVSYMASGINFVGHYVFPSKEIASFFISNTFIKNGSWSAINGQRPDVGVKFSYTVNEVLCNISIETAEIAPATIGTDRAEGGQGDVMMEELPVLNPIVLVKANYHLAAKEADNKRIKKFITRWYSYFEEFHNFLVGVFPTD</sequence>
<protein>
    <submittedName>
        <fullName evidence="1">Uncharacterized protein</fullName>
    </submittedName>
</protein>
<evidence type="ECO:0000313" key="1">
    <source>
        <dbReference type="EMBL" id="KWT91770.1"/>
    </source>
</evidence>